<dbReference type="Proteomes" id="UP001367508">
    <property type="component" value="Unassembled WGS sequence"/>
</dbReference>
<dbReference type="PANTHER" id="PTHR45950">
    <property type="entry name" value="HOMEOBOX-LEUCINE ZIPPER PROTEIN ATHB-14"/>
    <property type="match status" value="1"/>
</dbReference>
<evidence type="ECO:0000313" key="1">
    <source>
        <dbReference type="EMBL" id="KAK7328232.1"/>
    </source>
</evidence>
<dbReference type="PANTHER" id="PTHR45950:SF7">
    <property type="entry name" value="HOMEOBOX-LEUCINE ZIPPER PROTEIN ATHB-14"/>
    <property type="match status" value="1"/>
</dbReference>
<evidence type="ECO:0000313" key="2">
    <source>
        <dbReference type="Proteomes" id="UP001367508"/>
    </source>
</evidence>
<dbReference type="EMBL" id="JAYMYQ010000005">
    <property type="protein sequence ID" value="KAK7328232.1"/>
    <property type="molecule type" value="Genomic_DNA"/>
</dbReference>
<gene>
    <name evidence="1" type="ORF">VNO77_22334</name>
</gene>
<dbReference type="GO" id="GO:0003700">
    <property type="term" value="F:DNA-binding transcription factor activity"/>
    <property type="evidence" value="ECO:0007669"/>
    <property type="project" value="InterPro"/>
</dbReference>
<protein>
    <submittedName>
        <fullName evidence="1">Uncharacterized protein</fullName>
    </submittedName>
</protein>
<comment type="caution">
    <text evidence="1">The sequence shown here is derived from an EMBL/GenBank/DDBJ whole genome shotgun (WGS) entry which is preliminary data.</text>
</comment>
<dbReference type="AlphaFoldDB" id="A0AAN9QAP6"/>
<proteinExistence type="predicted"/>
<dbReference type="InterPro" id="IPR044830">
    <property type="entry name" value="HD-Zip_III"/>
</dbReference>
<organism evidence="1 2">
    <name type="scientific">Canavalia gladiata</name>
    <name type="common">Sword bean</name>
    <name type="synonym">Dolichos gladiatus</name>
    <dbReference type="NCBI Taxonomy" id="3824"/>
    <lineage>
        <taxon>Eukaryota</taxon>
        <taxon>Viridiplantae</taxon>
        <taxon>Streptophyta</taxon>
        <taxon>Embryophyta</taxon>
        <taxon>Tracheophyta</taxon>
        <taxon>Spermatophyta</taxon>
        <taxon>Magnoliopsida</taxon>
        <taxon>eudicotyledons</taxon>
        <taxon>Gunneridae</taxon>
        <taxon>Pentapetalae</taxon>
        <taxon>rosids</taxon>
        <taxon>fabids</taxon>
        <taxon>Fabales</taxon>
        <taxon>Fabaceae</taxon>
        <taxon>Papilionoideae</taxon>
        <taxon>50 kb inversion clade</taxon>
        <taxon>NPAAA clade</taxon>
        <taxon>indigoferoid/millettioid clade</taxon>
        <taxon>Phaseoleae</taxon>
        <taxon>Canavalia</taxon>
    </lineage>
</organism>
<reference evidence="1 2" key="1">
    <citation type="submission" date="2024-01" db="EMBL/GenBank/DDBJ databases">
        <title>The genomes of 5 underutilized Papilionoideae crops provide insights into root nodulation and disease resistanc.</title>
        <authorList>
            <person name="Jiang F."/>
        </authorList>
    </citation>
    <scope>NUCLEOTIDE SEQUENCE [LARGE SCALE GENOMIC DNA]</scope>
    <source>
        <strain evidence="1">LVBAO_FW01</strain>
        <tissue evidence="1">Leaves</tissue>
    </source>
</reference>
<name>A0AAN9QAP6_CANGL</name>
<keyword evidence="2" id="KW-1185">Reference proteome</keyword>
<accession>A0AAN9QAP6</accession>
<sequence>MWQLCSGVDENAIEACSQLVFAPIGESFADDALLLPSASGFCVILSDPKSILGHMVCVGLLNDLFLMDLPVSFVNFDCLNCGTELFRVESVHSWWCNLEANLAPFLCNSRNDVFLY</sequence>